<dbReference type="Gene3D" id="3.40.50.150">
    <property type="entry name" value="Vaccinia Virus protein VP39"/>
    <property type="match status" value="1"/>
</dbReference>
<evidence type="ECO:0000256" key="3">
    <source>
        <dbReference type="ARBA" id="ARBA00022679"/>
    </source>
</evidence>
<dbReference type="Proteomes" id="UP000177817">
    <property type="component" value="Unassembled WGS sequence"/>
</dbReference>
<dbReference type="EC" id="2.1.1.297" evidence="1"/>
<dbReference type="EMBL" id="MHKK01000010">
    <property type="protein sequence ID" value="OGY90483.1"/>
    <property type="molecule type" value="Genomic_DNA"/>
</dbReference>
<dbReference type="Gene3D" id="1.10.8.10">
    <property type="entry name" value="DNA helicase RuvA subunit, C-terminal domain"/>
    <property type="match status" value="1"/>
</dbReference>
<sequence length="278" mass="31363">MRTVRTTIDLIRNELREIPDAQSEAELIVAHVLGFSRAAVLVHSEKALSVLDERRCMRLARKRARGYALAVVFGYREFYGMRFLVTKDTLVPRPETELLVELTLRELHVRSTASILDVGTGCGNIIIAIAKSVPDARRFSFFASDISRRALSVARENARQKHTAIHFLSSNLLERLQTRRFDIIVANLPYLATHELSEPSIAREPKMALHGGEKGLELYEKFITALPHVIEPHGVIFIEISPVIAAELEAFCQNFIPAARRRVHPDLSGKARVLELRI</sequence>
<comment type="caution">
    <text evidence="8">The sequence shown here is derived from an EMBL/GenBank/DDBJ whole genome shotgun (WGS) entry which is preliminary data.</text>
</comment>
<dbReference type="InterPro" id="IPR029063">
    <property type="entry name" value="SAM-dependent_MTases_sf"/>
</dbReference>
<dbReference type="NCBIfam" id="TIGR00536">
    <property type="entry name" value="hemK_fam"/>
    <property type="match status" value="1"/>
</dbReference>
<dbReference type="PANTHER" id="PTHR18895:SF74">
    <property type="entry name" value="MTRF1L RELEASE FACTOR GLUTAMINE METHYLTRANSFERASE"/>
    <property type="match status" value="1"/>
</dbReference>
<dbReference type="PANTHER" id="PTHR18895">
    <property type="entry name" value="HEMK METHYLTRANSFERASE"/>
    <property type="match status" value="1"/>
</dbReference>
<dbReference type="InterPro" id="IPR040758">
    <property type="entry name" value="PrmC_N"/>
</dbReference>
<dbReference type="NCBIfam" id="TIGR03534">
    <property type="entry name" value="RF_mod_PrmC"/>
    <property type="match status" value="1"/>
</dbReference>
<name>A0A1G2BMX7_9BACT</name>
<dbReference type="AlphaFoldDB" id="A0A1G2BMX7"/>
<evidence type="ECO:0000256" key="1">
    <source>
        <dbReference type="ARBA" id="ARBA00012771"/>
    </source>
</evidence>
<dbReference type="InterPro" id="IPR004556">
    <property type="entry name" value="HemK-like"/>
</dbReference>
<keyword evidence="2 8" id="KW-0489">Methyltransferase</keyword>
<evidence type="ECO:0000256" key="2">
    <source>
        <dbReference type="ARBA" id="ARBA00022603"/>
    </source>
</evidence>
<dbReference type="GO" id="GO:0032259">
    <property type="term" value="P:methylation"/>
    <property type="evidence" value="ECO:0007669"/>
    <property type="project" value="UniProtKB-KW"/>
</dbReference>
<dbReference type="InterPro" id="IPR007848">
    <property type="entry name" value="Small_mtfrase_dom"/>
</dbReference>
<evidence type="ECO:0000313" key="8">
    <source>
        <dbReference type="EMBL" id="OGY90483.1"/>
    </source>
</evidence>
<proteinExistence type="predicted"/>
<dbReference type="SUPFAM" id="SSF53335">
    <property type="entry name" value="S-adenosyl-L-methionine-dependent methyltransferases"/>
    <property type="match status" value="1"/>
</dbReference>
<dbReference type="GO" id="GO:0102559">
    <property type="term" value="F:peptide chain release factor N(5)-glutamine methyltransferase activity"/>
    <property type="evidence" value="ECO:0007669"/>
    <property type="project" value="UniProtKB-EC"/>
</dbReference>
<evidence type="ECO:0000259" key="6">
    <source>
        <dbReference type="Pfam" id="PF05175"/>
    </source>
</evidence>
<evidence type="ECO:0000256" key="5">
    <source>
        <dbReference type="ARBA" id="ARBA00048391"/>
    </source>
</evidence>
<protein>
    <recommendedName>
        <fullName evidence="1">peptide chain release factor N(5)-glutamine methyltransferase</fullName>
        <ecNumber evidence="1">2.1.1.297</ecNumber>
    </recommendedName>
</protein>
<reference evidence="8 9" key="1">
    <citation type="journal article" date="2016" name="Nat. Commun.">
        <title>Thousands of microbial genomes shed light on interconnected biogeochemical processes in an aquifer system.</title>
        <authorList>
            <person name="Anantharaman K."/>
            <person name="Brown C.T."/>
            <person name="Hug L.A."/>
            <person name="Sharon I."/>
            <person name="Castelle C.J."/>
            <person name="Probst A.J."/>
            <person name="Thomas B.C."/>
            <person name="Singh A."/>
            <person name="Wilkins M.J."/>
            <person name="Karaoz U."/>
            <person name="Brodie E.L."/>
            <person name="Williams K.H."/>
            <person name="Hubbard S.S."/>
            <person name="Banfield J.F."/>
        </authorList>
    </citation>
    <scope>NUCLEOTIDE SEQUENCE [LARGE SCALE GENOMIC DNA]</scope>
</reference>
<keyword evidence="3 8" id="KW-0808">Transferase</keyword>
<accession>A0A1G2BMX7</accession>
<organism evidence="8 9">
    <name type="scientific">Candidatus Komeilibacteria bacterium RIFCSPHIGHO2_01_FULL_52_14</name>
    <dbReference type="NCBI Taxonomy" id="1798549"/>
    <lineage>
        <taxon>Bacteria</taxon>
        <taxon>Candidatus Komeiliibacteriota</taxon>
    </lineage>
</organism>
<evidence type="ECO:0000259" key="7">
    <source>
        <dbReference type="Pfam" id="PF17827"/>
    </source>
</evidence>
<dbReference type="InterPro" id="IPR019874">
    <property type="entry name" value="RF_methyltr_PrmC"/>
</dbReference>
<dbReference type="Pfam" id="PF17827">
    <property type="entry name" value="PrmC_N"/>
    <property type="match status" value="1"/>
</dbReference>
<dbReference type="Pfam" id="PF05175">
    <property type="entry name" value="MTS"/>
    <property type="match status" value="1"/>
</dbReference>
<gene>
    <name evidence="8" type="ORF">A2677_00340</name>
</gene>
<evidence type="ECO:0000313" key="9">
    <source>
        <dbReference type="Proteomes" id="UP000177817"/>
    </source>
</evidence>
<keyword evidence="4" id="KW-0949">S-adenosyl-L-methionine</keyword>
<feature type="domain" description="Methyltransferase small" evidence="6">
    <location>
        <begin position="102"/>
        <end position="195"/>
    </location>
</feature>
<dbReference type="CDD" id="cd02440">
    <property type="entry name" value="AdoMet_MTases"/>
    <property type="match status" value="1"/>
</dbReference>
<evidence type="ECO:0000256" key="4">
    <source>
        <dbReference type="ARBA" id="ARBA00022691"/>
    </source>
</evidence>
<comment type="catalytic activity">
    <reaction evidence="5">
        <text>L-glutaminyl-[peptide chain release factor] + S-adenosyl-L-methionine = N(5)-methyl-L-glutaminyl-[peptide chain release factor] + S-adenosyl-L-homocysteine + H(+)</text>
        <dbReference type="Rhea" id="RHEA:42896"/>
        <dbReference type="Rhea" id="RHEA-COMP:10271"/>
        <dbReference type="Rhea" id="RHEA-COMP:10272"/>
        <dbReference type="ChEBI" id="CHEBI:15378"/>
        <dbReference type="ChEBI" id="CHEBI:30011"/>
        <dbReference type="ChEBI" id="CHEBI:57856"/>
        <dbReference type="ChEBI" id="CHEBI:59789"/>
        <dbReference type="ChEBI" id="CHEBI:61891"/>
        <dbReference type="EC" id="2.1.1.297"/>
    </reaction>
</comment>
<dbReference type="InterPro" id="IPR050320">
    <property type="entry name" value="N5-glutamine_MTase"/>
</dbReference>
<feature type="domain" description="Release factor glutamine methyltransferase N-terminal" evidence="7">
    <location>
        <begin position="12"/>
        <end position="74"/>
    </location>
</feature>